<accession>A0A1Y1UJB6</accession>
<dbReference type="EMBL" id="MCFG01000905">
    <property type="protein sequence ID" value="ORX38148.1"/>
    <property type="molecule type" value="Genomic_DNA"/>
</dbReference>
<organism evidence="1 2">
    <name type="scientific">Anaeromyces robustus</name>
    <dbReference type="NCBI Taxonomy" id="1754192"/>
    <lineage>
        <taxon>Eukaryota</taxon>
        <taxon>Fungi</taxon>
        <taxon>Fungi incertae sedis</taxon>
        <taxon>Chytridiomycota</taxon>
        <taxon>Chytridiomycota incertae sedis</taxon>
        <taxon>Neocallimastigomycetes</taxon>
        <taxon>Neocallimastigales</taxon>
        <taxon>Neocallimastigaceae</taxon>
        <taxon>Anaeromyces</taxon>
    </lineage>
</organism>
<comment type="caution">
    <text evidence="1">The sequence shown here is derived from an EMBL/GenBank/DDBJ whole genome shotgun (WGS) entry which is preliminary data.</text>
</comment>
<dbReference type="AlphaFoldDB" id="A0A1Y1UJB6"/>
<reference evidence="1 2" key="1">
    <citation type="submission" date="2016-08" db="EMBL/GenBank/DDBJ databases">
        <title>A Parts List for Fungal Cellulosomes Revealed by Comparative Genomics.</title>
        <authorList>
            <consortium name="DOE Joint Genome Institute"/>
            <person name="Haitjema C.H."/>
            <person name="Gilmore S.P."/>
            <person name="Henske J.K."/>
            <person name="Solomon K.V."/>
            <person name="De Groot R."/>
            <person name="Kuo A."/>
            <person name="Mondo S.J."/>
            <person name="Salamov A.A."/>
            <person name="Labutti K."/>
            <person name="Zhao Z."/>
            <person name="Chiniquy J."/>
            <person name="Barry K."/>
            <person name="Brewer H.M."/>
            <person name="Purvine S.O."/>
            <person name="Wright A.T."/>
            <person name="Boxma B."/>
            <person name="Van Alen T."/>
            <person name="Hackstein J.H."/>
            <person name="Baker S.E."/>
            <person name="Grigoriev I.V."/>
            <person name="O'Malley M.A."/>
        </authorList>
    </citation>
    <scope>NUCLEOTIDE SEQUENCE [LARGE SCALE GENOMIC DNA]</scope>
    <source>
        <strain evidence="1 2">S4</strain>
    </source>
</reference>
<dbReference type="Proteomes" id="UP000193944">
    <property type="component" value="Unassembled WGS sequence"/>
</dbReference>
<gene>
    <name evidence="1" type="ORF">BCR32DRAFT_288553</name>
</gene>
<evidence type="ECO:0000313" key="2">
    <source>
        <dbReference type="Proteomes" id="UP000193944"/>
    </source>
</evidence>
<proteinExistence type="predicted"/>
<reference evidence="1 2" key="2">
    <citation type="submission" date="2016-08" db="EMBL/GenBank/DDBJ databases">
        <title>Pervasive Adenine N6-methylation of Active Genes in Fungi.</title>
        <authorList>
            <consortium name="DOE Joint Genome Institute"/>
            <person name="Mondo S.J."/>
            <person name="Dannebaum R.O."/>
            <person name="Kuo R.C."/>
            <person name="Labutti K."/>
            <person name="Haridas S."/>
            <person name="Kuo A."/>
            <person name="Salamov A."/>
            <person name="Ahrendt S.R."/>
            <person name="Lipzen A."/>
            <person name="Sullivan W."/>
            <person name="Andreopoulos W.B."/>
            <person name="Clum A."/>
            <person name="Lindquist E."/>
            <person name="Daum C."/>
            <person name="Ramamoorthy G.K."/>
            <person name="Gryganskyi A."/>
            <person name="Culley D."/>
            <person name="Magnuson J.K."/>
            <person name="James T.Y."/>
            <person name="O'Malley M.A."/>
            <person name="Stajich J.E."/>
            <person name="Spatafora J.W."/>
            <person name="Visel A."/>
            <person name="Grigoriev I.V."/>
        </authorList>
    </citation>
    <scope>NUCLEOTIDE SEQUENCE [LARGE SCALE GENOMIC DNA]</scope>
    <source>
        <strain evidence="1 2">S4</strain>
    </source>
</reference>
<protein>
    <submittedName>
        <fullName evidence="1">Uncharacterized protein</fullName>
    </submittedName>
</protein>
<sequence length="67" mass="7185">SPTTTKAPAAAAASKPAGCAKFCSECGNNLVKKINSVSECGTARAINNFFLFFYITKNENEIFILYS</sequence>
<evidence type="ECO:0000313" key="1">
    <source>
        <dbReference type="EMBL" id="ORX38148.1"/>
    </source>
</evidence>
<feature type="non-terminal residue" evidence="1">
    <location>
        <position position="1"/>
    </location>
</feature>
<name>A0A1Y1UJB6_9FUNG</name>
<keyword evidence="2" id="KW-1185">Reference proteome</keyword>